<dbReference type="Proteomes" id="UP000828941">
    <property type="component" value="Chromosome 11"/>
</dbReference>
<dbReference type="EMBL" id="CM039436">
    <property type="protein sequence ID" value="KAI4315246.1"/>
    <property type="molecule type" value="Genomic_DNA"/>
</dbReference>
<protein>
    <submittedName>
        <fullName evidence="1">Uncharacterized protein</fullName>
    </submittedName>
</protein>
<gene>
    <name evidence="1" type="ORF">L6164_028076</name>
</gene>
<accession>A0ACB9LVD0</accession>
<sequence>MGEFIVVEKHGQAEAGTYRDDGNSQAWQDAQPQHRHSKSASDRNFKISSEAVSHFTETDQNEALVSPPSIEASRLQNPLHDNLTYINKNTLNHRATLEKDVEQLQLRLQQERSMRLLLERAMAEPQVHYLLDTGTLLLRQKT</sequence>
<evidence type="ECO:0000313" key="2">
    <source>
        <dbReference type="Proteomes" id="UP000828941"/>
    </source>
</evidence>
<keyword evidence="2" id="KW-1185">Reference proteome</keyword>
<organism evidence="1 2">
    <name type="scientific">Bauhinia variegata</name>
    <name type="common">Purple orchid tree</name>
    <name type="synonym">Phanera variegata</name>
    <dbReference type="NCBI Taxonomy" id="167791"/>
    <lineage>
        <taxon>Eukaryota</taxon>
        <taxon>Viridiplantae</taxon>
        <taxon>Streptophyta</taxon>
        <taxon>Embryophyta</taxon>
        <taxon>Tracheophyta</taxon>
        <taxon>Spermatophyta</taxon>
        <taxon>Magnoliopsida</taxon>
        <taxon>eudicotyledons</taxon>
        <taxon>Gunneridae</taxon>
        <taxon>Pentapetalae</taxon>
        <taxon>rosids</taxon>
        <taxon>fabids</taxon>
        <taxon>Fabales</taxon>
        <taxon>Fabaceae</taxon>
        <taxon>Cercidoideae</taxon>
        <taxon>Cercideae</taxon>
        <taxon>Bauhiniinae</taxon>
        <taxon>Bauhinia</taxon>
    </lineage>
</organism>
<reference evidence="1 2" key="1">
    <citation type="journal article" date="2022" name="DNA Res.">
        <title>Chromosomal-level genome assembly of the orchid tree Bauhinia variegata (Leguminosae; Cercidoideae) supports the allotetraploid origin hypothesis of Bauhinia.</title>
        <authorList>
            <person name="Zhong Y."/>
            <person name="Chen Y."/>
            <person name="Zheng D."/>
            <person name="Pang J."/>
            <person name="Liu Y."/>
            <person name="Luo S."/>
            <person name="Meng S."/>
            <person name="Qian L."/>
            <person name="Wei D."/>
            <person name="Dai S."/>
            <person name="Zhou R."/>
        </authorList>
    </citation>
    <scope>NUCLEOTIDE SEQUENCE [LARGE SCALE GENOMIC DNA]</scope>
    <source>
        <strain evidence="1">BV-YZ2020</strain>
    </source>
</reference>
<evidence type="ECO:0000313" key="1">
    <source>
        <dbReference type="EMBL" id="KAI4315246.1"/>
    </source>
</evidence>
<comment type="caution">
    <text evidence="1">The sequence shown here is derived from an EMBL/GenBank/DDBJ whole genome shotgun (WGS) entry which is preliminary data.</text>
</comment>
<proteinExistence type="predicted"/>
<name>A0ACB9LVD0_BAUVA</name>